<sequence>MTLEEKQALFNDYFSLNHAVKLNIHPFSIGDRIPDLNEFIEEMPAPFRLASEISSIDASAVRQLRSLSHQASEIANFLNLQSKKIDLIMSYIMQMEDEEEYRYFSSQFGAGGIVLNLPCHTLVVGQVARLKLFLTEESTAVYCYGEVIEVTRIDDETDSYKLVYNQIRESDREILIRSALHLQSKHLRKLSEQRQEQQTKES</sequence>
<dbReference type="AlphaFoldDB" id="A0A2S0VTC4"/>
<dbReference type="EMBL" id="CP026604">
    <property type="protein sequence ID" value="AWB67443.1"/>
    <property type="molecule type" value="Genomic_DNA"/>
</dbReference>
<proteinExistence type="predicted"/>
<evidence type="ECO:0000313" key="2">
    <source>
        <dbReference type="Proteomes" id="UP000244441"/>
    </source>
</evidence>
<dbReference type="KEGG" id="cate:C2869_13775"/>
<reference evidence="1 2" key="1">
    <citation type="submission" date="2018-01" db="EMBL/GenBank/DDBJ databases">
        <title>Genome sequence of a Cantenovulum-like bacteria.</title>
        <authorList>
            <person name="Tan W.R."/>
            <person name="Lau N.-S."/>
            <person name="Go F."/>
            <person name="Amirul A.-A.A."/>
        </authorList>
    </citation>
    <scope>NUCLEOTIDE SEQUENCE [LARGE SCALE GENOMIC DNA]</scope>
    <source>
        <strain evidence="1 2">CCB-QB4</strain>
    </source>
</reference>
<evidence type="ECO:0000313" key="1">
    <source>
        <dbReference type="EMBL" id="AWB67443.1"/>
    </source>
</evidence>
<name>A0A2S0VTC4_9ALTE</name>
<dbReference type="OrthoDB" id="5890620at2"/>
<accession>A0A2S0VTC4</accession>
<protein>
    <submittedName>
        <fullName evidence="1">PilZ domain-containing protein</fullName>
    </submittedName>
</protein>
<organism evidence="1 2">
    <name type="scientific">Saccharobesus litoralis</name>
    <dbReference type="NCBI Taxonomy" id="2172099"/>
    <lineage>
        <taxon>Bacteria</taxon>
        <taxon>Pseudomonadati</taxon>
        <taxon>Pseudomonadota</taxon>
        <taxon>Gammaproteobacteria</taxon>
        <taxon>Alteromonadales</taxon>
        <taxon>Alteromonadaceae</taxon>
        <taxon>Saccharobesus</taxon>
    </lineage>
</organism>
<gene>
    <name evidence="1" type="ORF">C2869_13775</name>
</gene>
<keyword evidence="2" id="KW-1185">Reference proteome</keyword>
<dbReference type="Proteomes" id="UP000244441">
    <property type="component" value="Chromosome"/>
</dbReference>
<dbReference type="RefSeq" id="WP_108603490.1">
    <property type="nucleotide sequence ID" value="NZ_CP026604.1"/>
</dbReference>